<reference evidence="2" key="1">
    <citation type="submission" date="2020-10" db="EMBL/GenBank/DDBJ databases">
        <authorList>
            <person name="Han B."/>
            <person name="Lu T."/>
            <person name="Zhao Q."/>
            <person name="Huang X."/>
            <person name="Zhao Y."/>
        </authorList>
    </citation>
    <scope>NUCLEOTIDE SEQUENCE</scope>
</reference>
<gene>
    <name evidence="2" type="ORF">NCGR_LOCUS65772</name>
</gene>
<sequence>MSHLSDSQTGSARSGRHRGEEGDERRSGAGGWAVGKAVRGRNRGSLPSARKRRNRTEAIKASRGALLPSPNREVKASSRPHFAADPRKAEGASSQSAASGPLFPTELAGVPLLLLPVVRRVMMILESKIYWDLAPEY</sequence>
<evidence type="ECO:0000313" key="3">
    <source>
        <dbReference type="Proteomes" id="UP000604825"/>
    </source>
</evidence>
<organism evidence="2 3">
    <name type="scientific">Miscanthus lutarioriparius</name>
    <dbReference type="NCBI Taxonomy" id="422564"/>
    <lineage>
        <taxon>Eukaryota</taxon>
        <taxon>Viridiplantae</taxon>
        <taxon>Streptophyta</taxon>
        <taxon>Embryophyta</taxon>
        <taxon>Tracheophyta</taxon>
        <taxon>Spermatophyta</taxon>
        <taxon>Magnoliopsida</taxon>
        <taxon>Liliopsida</taxon>
        <taxon>Poales</taxon>
        <taxon>Poaceae</taxon>
        <taxon>PACMAD clade</taxon>
        <taxon>Panicoideae</taxon>
        <taxon>Andropogonodae</taxon>
        <taxon>Andropogoneae</taxon>
        <taxon>Saccharinae</taxon>
        <taxon>Miscanthus</taxon>
    </lineage>
</organism>
<protein>
    <submittedName>
        <fullName evidence="2">Uncharacterized protein</fullName>
    </submittedName>
</protein>
<dbReference type="AlphaFoldDB" id="A0A811SJY6"/>
<feature type="region of interest" description="Disordered" evidence="1">
    <location>
        <begin position="1"/>
        <end position="101"/>
    </location>
</feature>
<proteinExistence type="predicted"/>
<feature type="non-terminal residue" evidence="2">
    <location>
        <position position="137"/>
    </location>
</feature>
<evidence type="ECO:0000313" key="2">
    <source>
        <dbReference type="EMBL" id="CAD6341673.1"/>
    </source>
</evidence>
<name>A0A811SJY6_9POAL</name>
<feature type="compositionally biased region" description="Basic and acidic residues" evidence="1">
    <location>
        <begin position="72"/>
        <end position="90"/>
    </location>
</feature>
<feature type="compositionally biased region" description="Low complexity" evidence="1">
    <location>
        <begin position="91"/>
        <end position="100"/>
    </location>
</feature>
<feature type="compositionally biased region" description="Polar residues" evidence="1">
    <location>
        <begin position="1"/>
        <end position="12"/>
    </location>
</feature>
<evidence type="ECO:0000256" key="1">
    <source>
        <dbReference type="SAM" id="MobiDB-lite"/>
    </source>
</evidence>
<keyword evidence="3" id="KW-1185">Reference proteome</keyword>
<comment type="caution">
    <text evidence="2">The sequence shown here is derived from an EMBL/GenBank/DDBJ whole genome shotgun (WGS) entry which is preliminary data.</text>
</comment>
<accession>A0A811SJY6</accession>
<feature type="compositionally biased region" description="Basic and acidic residues" evidence="1">
    <location>
        <begin position="17"/>
        <end position="27"/>
    </location>
</feature>
<dbReference type="EMBL" id="CAJGYO010000264">
    <property type="protein sequence ID" value="CAD6341673.1"/>
    <property type="molecule type" value="Genomic_DNA"/>
</dbReference>
<dbReference type="Proteomes" id="UP000604825">
    <property type="component" value="Unassembled WGS sequence"/>
</dbReference>